<keyword evidence="2" id="KW-1185">Reference proteome</keyword>
<dbReference type="Proteomes" id="UP001602245">
    <property type="component" value="Unassembled WGS sequence"/>
</dbReference>
<evidence type="ECO:0000313" key="2">
    <source>
        <dbReference type="Proteomes" id="UP001602245"/>
    </source>
</evidence>
<proteinExistence type="predicted"/>
<gene>
    <name evidence="1" type="ORF">ACFY35_04170</name>
</gene>
<evidence type="ECO:0000313" key="1">
    <source>
        <dbReference type="EMBL" id="MFF5288609.1"/>
    </source>
</evidence>
<accession>A0ABW6W5M1</accession>
<reference evidence="1 2" key="1">
    <citation type="submission" date="2024-10" db="EMBL/GenBank/DDBJ databases">
        <title>The Natural Products Discovery Center: Release of the First 8490 Sequenced Strains for Exploring Actinobacteria Biosynthetic Diversity.</title>
        <authorList>
            <person name="Kalkreuter E."/>
            <person name="Kautsar S.A."/>
            <person name="Yang D."/>
            <person name="Bader C.D."/>
            <person name="Teijaro C.N."/>
            <person name="Fluegel L."/>
            <person name="Davis C.M."/>
            <person name="Simpson J.R."/>
            <person name="Lauterbach L."/>
            <person name="Steele A.D."/>
            <person name="Gui C."/>
            <person name="Meng S."/>
            <person name="Li G."/>
            <person name="Viehrig K."/>
            <person name="Ye F."/>
            <person name="Su P."/>
            <person name="Kiefer A.F."/>
            <person name="Nichols A."/>
            <person name="Cepeda A.J."/>
            <person name="Yan W."/>
            <person name="Fan B."/>
            <person name="Jiang Y."/>
            <person name="Adhikari A."/>
            <person name="Zheng C.-J."/>
            <person name="Schuster L."/>
            <person name="Cowan T.M."/>
            <person name="Smanski M.J."/>
            <person name="Chevrette M.G."/>
            <person name="De Carvalho L.P.S."/>
            <person name="Shen B."/>
        </authorList>
    </citation>
    <scope>NUCLEOTIDE SEQUENCE [LARGE SCALE GENOMIC DNA]</scope>
    <source>
        <strain evidence="1 2">NPDC000087</strain>
    </source>
</reference>
<protein>
    <recommendedName>
        <fullName evidence="3">Secreted protein</fullName>
    </recommendedName>
</protein>
<sequence>MTAQPAAPPRSRSRTRVRRVLAVLVTLAIALGGGLTYCSADWKSSVFSFDLPGGDYRVRLTGSGGSECARLERETNFDEFTRWRTAGKDCAWPKVAGGDGWLAGGQAVQVVADRGGTTKDWILFGIVPAAATKVVLTLAGGKPQSAPIKPAGGGANRIYALHVPGAGDHAEVVAIDLLDARGGEVRVY</sequence>
<comment type="caution">
    <text evidence="1">The sequence shown here is derived from an EMBL/GenBank/DDBJ whole genome shotgun (WGS) entry which is preliminary data.</text>
</comment>
<dbReference type="EMBL" id="JBIAZU010000001">
    <property type="protein sequence ID" value="MFF5288609.1"/>
    <property type="molecule type" value="Genomic_DNA"/>
</dbReference>
<name>A0ABW6W5M1_9ACTN</name>
<dbReference type="RefSeq" id="WP_157295108.1">
    <property type="nucleotide sequence ID" value="NZ_JBIAZU010000001.1"/>
</dbReference>
<evidence type="ECO:0008006" key="3">
    <source>
        <dbReference type="Google" id="ProtNLM"/>
    </source>
</evidence>
<organism evidence="1 2">
    <name type="scientific">Paractinoplanes globisporus</name>
    <dbReference type="NCBI Taxonomy" id="113565"/>
    <lineage>
        <taxon>Bacteria</taxon>
        <taxon>Bacillati</taxon>
        <taxon>Actinomycetota</taxon>
        <taxon>Actinomycetes</taxon>
        <taxon>Micromonosporales</taxon>
        <taxon>Micromonosporaceae</taxon>
        <taxon>Paractinoplanes</taxon>
    </lineage>
</organism>